<evidence type="ECO:0000313" key="2">
    <source>
        <dbReference type="EMBL" id="EEB32051.1"/>
    </source>
</evidence>
<protein>
    <recommendedName>
        <fullName evidence="4">DUF4136 domain-containing protein</fullName>
    </recommendedName>
</protein>
<dbReference type="HOGENOM" id="CLU_100920_0_0_7"/>
<dbReference type="PROSITE" id="PS51257">
    <property type="entry name" value="PROKAR_LIPOPROTEIN"/>
    <property type="match status" value="1"/>
</dbReference>
<name>B6WYA3_9BACT</name>
<evidence type="ECO:0000256" key="1">
    <source>
        <dbReference type="SAM" id="SignalP"/>
    </source>
</evidence>
<reference evidence="2 3" key="2">
    <citation type="submission" date="2008-10" db="EMBL/GenBank/DDBJ databases">
        <authorList>
            <person name="Fulton L."/>
            <person name="Clifton S."/>
            <person name="Fulton B."/>
            <person name="Xu J."/>
            <person name="Minx P."/>
            <person name="Pepin K.H."/>
            <person name="Johnson M."/>
            <person name="Bhonagiri V."/>
            <person name="Nash W.E."/>
            <person name="Mardis E.R."/>
            <person name="Wilson R.K."/>
        </authorList>
    </citation>
    <scope>NUCLEOTIDE SEQUENCE [LARGE SCALE GENOMIC DNA]</scope>
    <source>
        <strain evidence="2 3">ATCC 29098</strain>
    </source>
</reference>
<accession>B6WYA3</accession>
<dbReference type="eggNOG" id="ENOG5032YTG">
    <property type="taxonomic scope" value="Bacteria"/>
</dbReference>
<gene>
    <name evidence="2" type="ORF">DESPIG_03084</name>
</gene>
<organism evidence="2 3">
    <name type="scientific">Desulfovibrio piger ATCC 29098</name>
    <dbReference type="NCBI Taxonomy" id="411464"/>
    <lineage>
        <taxon>Bacteria</taxon>
        <taxon>Pseudomonadati</taxon>
        <taxon>Thermodesulfobacteriota</taxon>
        <taxon>Desulfovibrionia</taxon>
        <taxon>Desulfovibrionales</taxon>
        <taxon>Desulfovibrionaceae</taxon>
        <taxon>Desulfovibrio</taxon>
    </lineage>
</organism>
<evidence type="ECO:0000313" key="3">
    <source>
        <dbReference type="Proteomes" id="UP000003676"/>
    </source>
</evidence>
<reference evidence="2 3" key="1">
    <citation type="submission" date="2008-10" db="EMBL/GenBank/DDBJ databases">
        <title>Draft genome sequence of Desulvovibrio piger (ATCC 29098).</title>
        <authorList>
            <person name="Sudarsanam P."/>
            <person name="Ley R."/>
            <person name="Guruge J."/>
            <person name="Turnbaugh P.J."/>
            <person name="Mahowald M."/>
            <person name="Liep D."/>
            <person name="Gordon J."/>
        </authorList>
    </citation>
    <scope>NUCLEOTIDE SEQUENCE [LARGE SCALE GENOMIC DNA]</scope>
    <source>
        <strain evidence="2 3">ATCC 29098</strain>
    </source>
</reference>
<dbReference type="AlphaFoldDB" id="B6WYA3"/>
<proteinExistence type="predicted"/>
<comment type="caution">
    <text evidence="2">The sequence shown here is derived from an EMBL/GenBank/DDBJ whole genome shotgun (WGS) entry which is preliminary data.</text>
</comment>
<feature type="chain" id="PRO_5002849408" description="DUF4136 domain-containing protein" evidence="1">
    <location>
        <begin position="21"/>
        <end position="240"/>
    </location>
</feature>
<sequence length="240" mass="26969">MKFCRMCSFCIIMFLLSACSASYNGVLMSQVDDMYMQNKDKKYIIIPADKNISYESLEFKEYSNYVAKAMNTQGFHISKNINEADAVVFLFYKVSDPQTHIYTDYTPVWGQTGIQSSSTYGTVNPYTGSYSANTTYMPQYGITGYVPEVRTVTTYMRGIALDAFILNKGEKTVNLGPQMWKLNVVSSGSSGILRDVFPIMIFGAKEYIGKDSKQSVAFEIKENDKELIKFIRGDATATAN</sequence>
<dbReference type="EMBL" id="ABXU01000089">
    <property type="protein sequence ID" value="EEB32051.1"/>
    <property type="molecule type" value="Genomic_DNA"/>
</dbReference>
<feature type="signal peptide" evidence="1">
    <location>
        <begin position="1"/>
        <end position="20"/>
    </location>
</feature>
<dbReference type="Proteomes" id="UP000003676">
    <property type="component" value="Unassembled WGS sequence"/>
</dbReference>
<keyword evidence="1" id="KW-0732">Signal</keyword>
<evidence type="ECO:0008006" key="4">
    <source>
        <dbReference type="Google" id="ProtNLM"/>
    </source>
</evidence>